<dbReference type="EC" id="4.2.1.1" evidence="2"/>
<accession>I0EPA3</accession>
<evidence type="ECO:0000256" key="3">
    <source>
        <dbReference type="ARBA" id="ARBA00022723"/>
    </source>
</evidence>
<dbReference type="Proteomes" id="UP000005010">
    <property type="component" value="Chromosome"/>
</dbReference>
<dbReference type="InterPro" id="IPR023561">
    <property type="entry name" value="Carbonic_anhydrase_a-class"/>
</dbReference>
<dbReference type="AlphaFoldDB" id="I0EPA3"/>
<dbReference type="SUPFAM" id="SSF51069">
    <property type="entry name" value="Carbonic anhydrase"/>
    <property type="match status" value="1"/>
</dbReference>
<dbReference type="PANTHER" id="PTHR18952:SF265">
    <property type="entry name" value="CARBONIC ANHYDRASE"/>
    <property type="match status" value="1"/>
</dbReference>
<dbReference type="GO" id="GO:0008270">
    <property type="term" value="F:zinc ion binding"/>
    <property type="evidence" value="ECO:0007669"/>
    <property type="project" value="InterPro"/>
</dbReference>
<keyword evidence="10" id="KW-1185">Reference proteome</keyword>
<keyword evidence="3" id="KW-0479">Metal-binding</keyword>
<dbReference type="PROSITE" id="PS51144">
    <property type="entry name" value="ALPHA_CA_2"/>
    <property type="match status" value="1"/>
</dbReference>
<keyword evidence="4" id="KW-0862">Zinc</keyword>
<dbReference type="InterPro" id="IPR041891">
    <property type="entry name" value="Alpha_CA_prokaryot-like"/>
</dbReference>
<dbReference type="RefSeq" id="WP_014661639.1">
    <property type="nucleotide sequence ID" value="NC_017737.1"/>
</dbReference>
<evidence type="ECO:0000256" key="5">
    <source>
        <dbReference type="ARBA" id="ARBA00023239"/>
    </source>
</evidence>
<evidence type="ECO:0000256" key="4">
    <source>
        <dbReference type="ARBA" id="ARBA00022833"/>
    </source>
</evidence>
<keyword evidence="5" id="KW-0456">Lyase</keyword>
<organism evidence="9 10">
    <name type="scientific">Helicobacter cetorum (strain ATCC BAA-429 / MIT 00-7128)</name>
    <dbReference type="NCBI Taxonomy" id="182217"/>
    <lineage>
        <taxon>Bacteria</taxon>
        <taxon>Pseudomonadati</taxon>
        <taxon>Campylobacterota</taxon>
        <taxon>Epsilonproteobacteria</taxon>
        <taxon>Campylobacterales</taxon>
        <taxon>Helicobacteraceae</taxon>
        <taxon>Helicobacter</taxon>
    </lineage>
</organism>
<dbReference type="InterPro" id="IPR001148">
    <property type="entry name" value="CA_dom"/>
</dbReference>
<dbReference type="PATRIC" id="fig|182217.3.peg.1606"/>
<evidence type="ECO:0000256" key="2">
    <source>
        <dbReference type="ARBA" id="ARBA00012925"/>
    </source>
</evidence>
<dbReference type="SMART" id="SM01057">
    <property type="entry name" value="Carb_anhydrase"/>
    <property type="match status" value="1"/>
</dbReference>
<proteinExistence type="inferred from homology"/>
<evidence type="ECO:0000313" key="9">
    <source>
        <dbReference type="EMBL" id="AFI04772.1"/>
    </source>
</evidence>
<dbReference type="CDD" id="cd03124">
    <property type="entry name" value="alpha_CA_prokaryotic_like"/>
    <property type="match status" value="1"/>
</dbReference>
<dbReference type="eggNOG" id="COG3338">
    <property type="taxonomic scope" value="Bacteria"/>
</dbReference>
<feature type="domain" description="Alpha-carbonic anhydrase" evidence="8">
    <location>
        <begin position="23"/>
        <end position="249"/>
    </location>
</feature>
<evidence type="ECO:0000256" key="6">
    <source>
        <dbReference type="ARBA" id="ARBA00048348"/>
    </source>
</evidence>
<dbReference type="InterPro" id="IPR036398">
    <property type="entry name" value="CA_dom_sf"/>
</dbReference>
<dbReference type="HOGENOM" id="CLU_039326_0_2_7"/>
<dbReference type="EMBL" id="CP003479">
    <property type="protein sequence ID" value="AFI04772.1"/>
    <property type="molecule type" value="Genomic_DNA"/>
</dbReference>
<dbReference type="PANTHER" id="PTHR18952">
    <property type="entry name" value="CARBONIC ANHYDRASE"/>
    <property type="match status" value="1"/>
</dbReference>
<feature type="signal peptide" evidence="7">
    <location>
        <begin position="1"/>
        <end position="21"/>
    </location>
</feature>
<dbReference type="GO" id="GO:0004089">
    <property type="term" value="F:carbonate dehydratase activity"/>
    <property type="evidence" value="ECO:0007669"/>
    <property type="project" value="UniProtKB-EC"/>
</dbReference>
<comment type="catalytic activity">
    <reaction evidence="6">
        <text>hydrogencarbonate + H(+) = CO2 + H2O</text>
        <dbReference type="Rhea" id="RHEA:10748"/>
        <dbReference type="ChEBI" id="CHEBI:15377"/>
        <dbReference type="ChEBI" id="CHEBI:15378"/>
        <dbReference type="ChEBI" id="CHEBI:16526"/>
        <dbReference type="ChEBI" id="CHEBI:17544"/>
        <dbReference type="EC" id="4.2.1.1"/>
    </reaction>
</comment>
<gene>
    <name evidence="9" type="ordered locus">HCW_07570</name>
</gene>
<dbReference type="Pfam" id="PF00194">
    <property type="entry name" value="Carb_anhydrase"/>
    <property type="match status" value="1"/>
</dbReference>
<sequence length="253" mass="28757">MNQKFCSVVALTLLSVSALFGDAKWDYKKDGARGAENWDKLHKNFEVCGNGKSQSPINIEHYYQTEDKGNLKFHYGVSKPSKVAYTNHTLKIGFNSHTNNIKYRNHTYILDNVHFHTPMEFLINGKTQPLSAHFVHKDEQGRLLVVAIGFQVGHENAFLKPILEVAKTKNIKKAKPIALYAFLEKQISYFHFNGSLTAPPCTEGVAWFVIEHPLELSSSQLAEIKKHMKDSPNQRPTQPDYNTVIIRSSTQTR</sequence>
<evidence type="ECO:0000313" key="10">
    <source>
        <dbReference type="Proteomes" id="UP000005010"/>
    </source>
</evidence>
<name>I0EPA3_HELC0</name>
<reference evidence="10" key="1">
    <citation type="submission" date="2012-04" db="EMBL/GenBank/DDBJ databases">
        <title>Complete genome sequence of Helicobacter cetorum strain MIT 00-7128.</title>
        <authorList>
            <person name="Kersulyte D."/>
            <person name="Berg D.E."/>
        </authorList>
    </citation>
    <scope>NUCLEOTIDE SEQUENCE [LARGE SCALE GENOMIC DNA]</scope>
    <source>
        <strain evidence="10">MIT 00-7128</strain>
    </source>
</reference>
<evidence type="ECO:0000256" key="1">
    <source>
        <dbReference type="ARBA" id="ARBA00010718"/>
    </source>
</evidence>
<evidence type="ECO:0000259" key="8">
    <source>
        <dbReference type="PROSITE" id="PS51144"/>
    </source>
</evidence>
<evidence type="ECO:0000256" key="7">
    <source>
        <dbReference type="SAM" id="SignalP"/>
    </source>
</evidence>
<feature type="chain" id="PRO_5003626352" description="carbonic anhydrase" evidence="7">
    <location>
        <begin position="22"/>
        <end position="253"/>
    </location>
</feature>
<comment type="similarity">
    <text evidence="1">Belongs to the alpha-carbonic anhydrase family.</text>
</comment>
<dbReference type="KEGG" id="hce:HCW_07570"/>
<protein>
    <recommendedName>
        <fullName evidence="2">carbonic anhydrase</fullName>
        <ecNumber evidence="2">4.2.1.1</ecNumber>
    </recommendedName>
</protein>
<keyword evidence="7" id="KW-0732">Signal</keyword>
<dbReference type="STRING" id="182217.HCW_07570"/>
<dbReference type="Gene3D" id="3.10.200.10">
    <property type="entry name" value="Alpha carbonic anhydrase"/>
    <property type="match status" value="1"/>
</dbReference>